<reference evidence="3 4" key="1">
    <citation type="journal article" date="2014" name="Syst. Appl. Microbiol.">
        <title>Complete genomes of freshwater sulfur oxidizers Sulfuricella denitrificans skB26 and Sulfuritalea hydrogenivorans sk43H: genetic insights into the sulfur oxidation pathway of betaproteobacteria.</title>
        <authorList>
            <person name="Watanabe T."/>
            <person name="Kojima H."/>
            <person name="Fukui M."/>
        </authorList>
    </citation>
    <scope>NUCLEOTIDE SEQUENCE [LARGE SCALE GENOMIC DNA]</scope>
    <source>
        <strain evidence="3">DSM22779</strain>
    </source>
</reference>
<dbReference type="RefSeq" id="WP_041099036.1">
    <property type="nucleotide sequence ID" value="NZ_AP012547.1"/>
</dbReference>
<organism evidence="3 4">
    <name type="scientific">Sulfuritalea hydrogenivorans sk43H</name>
    <dbReference type="NCBI Taxonomy" id="1223802"/>
    <lineage>
        <taxon>Bacteria</taxon>
        <taxon>Pseudomonadati</taxon>
        <taxon>Pseudomonadota</taxon>
        <taxon>Betaproteobacteria</taxon>
        <taxon>Nitrosomonadales</taxon>
        <taxon>Sterolibacteriaceae</taxon>
        <taxon>Sulfuritalea</taxon>
    </lineage>
</organism>
<dbReference type="SUPFAM" id="SSF52833">
    <property type="entry name" value="Thioredoxin-like"/>
    <property type="match status" value="1"/>
</dbReference>
<dbReference type="SFLD" id="SFLDG01150">
    <property type="entry name" value="Main.1:_Beta-like"/>
    <property type="match status" value="1"/>
</dbReference>
<keyword evidence="3" id="KW-0808">Transferase</keyword>
<evidence type="ECO:0000259" key="1">
    <source>
        <dbReference type="PROSITE" id="PS50404"/>
    </source>
</evidence>
<dbReference type="PROSITE" id="PS50404">
    <property type="entry name" value="GST_NTER"/>
    <property type="match status" value="1"/>
</dbReference>
<name>W0SIV6_9PROT</name>
<gene>
    <name evidence="3" type="ORF">SUTH_02067</name>
</gene>
<dbReference type="SUPFAM" id="SSF47616">
    <property type="entry name" value="GST C-terminal domain-like"/>
    <property type="match status" value="1"/>
</dbReference>
<feature type="domain" description="GST C-terminal" evidence="2">
    <location>
        <begin position="89"/>
        <end position="218"/>
    </location>
</feature>
<dbReference type="OrthoDB" id="8772754at2"/>
<dbReference type="InterPro" id="IPR004046">
    <property type="entry name" value="GST_C"/>
</dbReference>
<evidence type="ECO:0000259" key="2">
    <source>
        <dbReference type="PROSITE" id="PS50405"/>
    </source>
</evidence>
<protein>
    <submittedName>
        <fullName evidence="3">Glutathione S-transferase</fullName>
    </submittedName>
</protein>
<dbReference type="Gene3D" id="1.20.1050.10">
    <property type="match status" value="1"/>
</dbReference>
<dbReference type="CDD" id="cd03057">
    <property type="entry name" value="GST_N_Beta"/>
    <property type="match status" value="1"/>
</dbReference>
<evidence type="ECO:0000313" key="3">
    <source>
        <dbReference type="EMBL" id="BAO29858.1"/>
    </source>
</evidence>
<dbReference type="HOGENOM" id="CLU_011226_6_1_4"/>
<dbReference type="InterPro" id="IPR036282">
    <property type="entry name" value="Glutathione-S-Trfase_C_sf"/>
</dbReference>
<accession>W0SIV6</accession>
<dbReference type="EMBL" id="AP012547">
    <property type="protein sequence ID" value="BAO29858.1"/>
    <property type="molecule type" value="Genomic_DNA"/>
</dbReference>
<keyword evidence="4" id="KW-1185">Reference proteome</keyword>
<dbReference type="PANTHER" id="PTHR44051:SF8">
    <property type="entry name" value="GLUTATHIONE S-TRANSFERASE GSTA"/>
    <property type="match status" value="1"/>
</dbReference>
<dbReference type="SFLD" id="SFLDS00019">
    <property type="entry name" value="Glutathione_Transferase_(cytos"/>
    <property type="match status" value="1"/>
</dbReference>
<dbReference type="KEGG" id="shd:SUTH_02067"/>
<dbReference type="InterPro" id="IPR004045">
    <property type="entry name" value="Glutathione_S-Trfase_N"/>
</dbReference>
<dbReference type="PROSITE" id="PS50405">
    <property type="entry name" value="GST_CTER"/>
    <property type="match status" value="1"/>
</dbReference>
<dbReference type="InterPro" id="IPR040079">
    <property type="entry name" value="Glutathione_S-Trfase"/>
</dbReference>
<dbReference type="AlphaFoldDB" id="W0SIV6"/>
<proteinExistence type="predicted"/>
<dbReference type="Proteomes" id="UP000031637">
    <property type="component" value="Chromosome"/>
</dbReference>
<dbReference type="InterPro" id="IPR010987">
    <property type="entry name" value="Glutathione-S-Trfase_C-like"/>
</dbReference>
<dbReference type="Pfam" id="PF02798">
    <property type="entry name" value="GST_N"/>
    <property type="match status" value="1"/>
</dbReference>
<dbReference type="InterPro" id="IPR036249">
    <property type="entry name" value="Thioredoxin-like_sf"/>
</dbReference>
<dbReference type="PANTHER" id="PTHR44051">
    <property type="entry name" value="GLUTATHIONE S-TRANSFERASE-RELATED"/>
    <property type="match status" value="1"/>
</dbReference>
<evidence type="ECO:0000313" key="4">
    <source>
        <dbReference type="Proteomes" id="UP000031637"/>
    </source>
</evidence>
<dbReference type="Pfam" id="PF14497">
    <property type="entry name" value="GST_C_3"/>
    <property type="match status" value="1"/>
</dbReference>
<dbReference type="Gene3D" id="3.40.30.10">
    <property type="entry name" value="Glutaredoxin"/>
    <property type="match status" value="1"/>
</dbReference>
<dbReference type="GO" id="GO:0016740">
    <property type="term" value="F:transferase activity"/>
    <property type="evidence" value="ECO:0007669"/>
    <property type="project" value="UniProtKB-KW"/>
</dbReference>
<feature type="domain" description="GST N-terminal" evidence="1">
    <location>
        <begin position="1"/>
        <end position="84"/>
    </location>
</feature>
<dbReference type="SFLD" id="SFLDG00358">
    <property type="entry name" value="Main_(cytGST)"/>
    <property type="match status" value="1"/>
</dbReference>
<sequence length="218" mass="23695">MMKLYFGPGACSFVPHVGIEAIKAATGEEIETQTVKLHKGEQQTPEYLALNPLGQVPLLVVDGKPLNQIVAICDYLDRRFPQAGLLPADSWQRAQAMSLFAWMNNTVHPTFTHIFRPSKFATGEAAQADVKSTAVAAFRECLERIQKRAQEAGPFLLGDKLSFVDAYALTFLRWGGLGGIDPASLPGYQAYVARVAAQPAVAAAMAREGINLDTYKAK</sequence>
<dbReference type="STRING" id="1223802.SUTH_02067"/>